<proteinExistence type="predicted"/>
<dbReference type="AlphaFoldDB" id="A0A3P7JH09"/>
<gene>
    <name evidence="1" type="ORF">SVUK_LOCUS19878</name>
</gene>
<name>A0A3P7JH09_STRVU</name>
<dbReference type="OrthoDB" id="1562946at2759"/>
<dbReference type="Proteomes" id="UP000270094">
    <property type="component" value="Unassembled WGS sequence"/>
</dbReference>
<evidence type="ECO:0000313" key="1">
    <source>
        <dbReference type="EMBL" id="VDM84880.1"/>
    </source>
</evidence>
<dbReference type="EMBL" id="UYYB01134111">
    <property type="protein sequence ID" value="VDM84880.1"/>
    <property type="molecule type" value="Genomic_DNA"/>
</dbReference>
<protein>
    <submittedName>
        <fullName evidence="1">Uncharacterized protein</fullName>
    </submittedName>
</protein>
<reference evidence="1 2" key="1">
    <citation type="submission" date="2018-11" db="EMBL/GenBank/DDBJ databases">
        <authorList>
            <consortium name="Pathogen Informatics"/>
        </authorList>
    </citation>
    <scope>NUCLEOTIDE SEQUENCE [LARGE SCALE GENOMIC DNA]</scope>
</reference>
<organism evidence="1 2">
    <name type="scientific">Strongylus vulgaris</name>
    <name type="common">Blood worm</name>
    <dbReference type="NCBI Taxonomy" id="40348"/>
    <lineage>
        <taxon>Eukaryota</taxon>
        <taxon>Metazoa</taxon>
        <taxon>Ecdysozoa</taxon>
        <taxon>Nematoda</taxon>
        <taxon>Chromadorea</taxon>
        <taxon>Rhabditida</taxon>
        <taxon>Rhabditina</taxon>
        <taxon>Rhabditomorpha</taxon>
        <taxon>Strongyloidea</taxon>
        <taxon>Strongylidae</taxon>
        <taxon>Strongylus</taxon>
    </lineage>
</organism>
<evidence type="ECO:0000313" key="2">
    <source>
        <dbReference type="Proteomes" id="UP000270094"/>
    </source>
</evidence>
<accession>A0A3P7JH09</accession>
<keyword evidence="2" id="KW-1185">Reference proteome</keyword>
<sequence>MGCDEAGPLALRMSLWQELLRGLSSAFHGQISYTIGVDSLWVFLKLWPVQSMKVDIRVDVDERWTNGPSKWFYLRPRHSDQQEEGKANSRKEPLGDVKLWMSYTADHVLPIENYSYLMTSIAASPNVEPFSASLISLLEHLPKVNN</sequence>